<keyword evidence="1" id="KW-0472">Membrane</keyword>
<proteinExistence type="predicted"/>
<accession>A0A1G2DZQ0</accession>
<name>A0A1G2DZQ0_9BACT</name>
<reference evidence="2 3" key="1">
    <citation type="journal article" date="2016" name="Nat. Commun.">
        <title>Thousands of microbial genomes shed light on interconnected biogeochemical processes in an aquifer system.</title>
        <authorList>
            <person name="Anantharaman K."/>
            <person name="Brown C.T."/>
            <person name="Hug L.A."/>
            <person name="Sharon I."/>
            <person name="Castelle C.J."/>
            <person name="Probst A.J."/>
            <person name="Thomas B.C."/>
            <person name="Singh A."/>
            <person name="Wilkins M.J."/>
            <person name="Karaoz U."/>
            <person name="Brodie E.L."/>
            <person name="Williams K.H."/>
            <person name="Hubbard S.S."/>
            <person name="Banfield J.F."/>
        </authorList>
    </citation>
    <scope>NUCLEOTIDE SEQUENCE [LARGE SCALE GENOMIC DNA]</scope>
</reference>
<feature type="transmembrane region" description="Helical" evidence="1">
    <location>
        <begin position="266"/>
        <end position="289"/>
    </location>
</feature>
<organism evidence="2 3">
    <name type="scientific">Candidatus Nealsonbacteria bacterium RBG_13_42_11</name>
    <dbReference type="NCBI Taxonomy" id="1801663"/>
    <lineage>
        <taxon>Bacteria</taxon>
        <taxon>Candidatus Nealsoniibacteriota</taxon>
    </lineage>
</organism>
<dbReference type="Proteomes" id="UP000176755">
    <property type="component" value="Unassembled WGS sequence"/>
</dbReference>
<evidence type="ECO:0000256" key="1">
    <source>
        <dbReference type="SAM" id="Phobius"/>
    </source>
</evidence>
<comment type="caution">
    <text evidence="2">The sequence shown here is derived from an EMBL/GenBank/DDBJ whole genome shotgun (WGS) entry which is preliminary data.</text>
</comment>
<gene>
    <name evidence="2" type="ORF">A2175_01415</name>
</gene>
<feature type="transmembrane region" description="Helical" evidence="1">
    <location>
        <begin position="12"/>
        <end position="30"/>
    </location>
</feature>
<dbReference type="EMBL" id="MHLY01000003">
    <property type="protein sequence ID" value="OGZ18969.1"/>
    <property type="molecule type" value="Genomic_DNA"/>
</dbReference>
<feature type="transmembrane region" description="Helical" evidence="1">
    <location>
        <begin position="309"/>
        <end position="330"/>
    </location>
</feature>
<dbReference type="STRING" id="1801663.A2175_01415"/>
<protein>
    <submittedName>
        <fullName evidence="2">Uncharacterized protein</fullName>
    </submittedName>
</protein>
<dbReference type="AlphaFoldDB" id="A0A1G2DZQ0"/>
<evidence type="ECO:0000313" key="3">
    <source>
        <dbReference type="Proteomes" id="UP000176755"/>
    </source>
</evidence>
<sequence>MFSLINKKQGVVLFAIVFIFAGIFLFTNTVKSQDENDEEDTNKCLDWSSYFSSSDSRLSKEGIQKCKDNFSGVGRTYSWEIVEERDYCYDVANGESYCCPLSPSCCPECIIPTPPAPSPPPTPTPPPTTLIKPTIIYPKENAQVYAGEIELKWSNTGAAFYKYHVETGGEIKEEKTIGYYGSKTINDLVPGNYSWAVCSCNDTTGENCNCSDLTTFQVVFAPAGFFGGIVPCGRKYDDPNTPPPQNESVPCEYKHVFLLLKNILDFILWQLGLIVLVLLILAVGVIYYFSMGAPSTMVGVKSILKSAGIGYGIMFLAWLFINLILSLLGYQISIFGRWWQIPF</sequence>
<keyword evidence="1" id="KW-0812">Transmembrane</keyword>
<keyword evidence="1" id="KW-1133">Transmembrane helix</keyword>
<evidence type="ECO:0000313" key="2">
    <source>
        <dbReference type="EMBL" id="OGZ18969.1"/>
    </source>
</evidence>